<protein>
    <submittedName>
        <fullName evidence="13">ABC transmembrane type-1 domain-containing protein</fullName>
    </submittedName>
</protein>
<dbReference type="GO" id="GO:0012505">
    <property type="term" value="C:endomembrane system"/>
    <property type="evidence" value="ECO:0007669"/>
    <property type="project" value="UniProtKB-SubCell"/>
</dbReference>
<dbReference type="WBParaSite" id="TASK_0000137201-mRNA-1">
    <property type="protein sequence ID" value="TASK_0000137201-mRNA-1"/>
    <property type="gene ID" value="TASK_0000137201"/>
</dbReference>
<reference evidence="13" key="1">
    <citation type="submission" date="2017-02" db="UniProtKB">
        <authorList>
            <consortium name="WormBaseParasite"/>
        </authorList>
    </citation>
    <scope>IDENTIFICATION</scope>
</reference>
<evidence type="ECO:0000256" key="7">
    <source>
        <dbReference type="ARBA" id="ARBA00022989"/>
    </source>
</evidence>
<keyword evidence="6" id="KW-0067">ATP-binding</keyword>
<evidence type="ECO:0000256" key="6">
    <source>
        <dbReference type="ARBA" id="ARBA00022840"/>
    </source>
</evidence>
<dbReference type="SUPFAM" id="SSF90123">
    <property type="entry name" value="ABC transporter transmembrane region"/>
    <property type="match status" value="1"/>
</dbReference>
<dbReference type="STRING" id="60517.A0A0R3VVG1"/>
<comment type="subcellular location">
    <subcellularLocation>
        <location evidence="1">Endomembrane system</location>
        <topology evidence="1">Multi-pass membrane protein</topology>
    </subcellularLocation>
</comment>
<keyword evidence="4" id="KW-0677">Repeat</keyword>
<evidence type="ECO:0000256" key="3">
    <source>
        <dbReference type="ARBA" id="ARBA00022692"/>
    </source>
</evidence>
<evidence type="ECO:0000313" key="11">
    <source>
        <dbReference type="EMBL" id="VDK22938.1"/>
    </source>
</evidence>
<dbReference type="InterPro" id="IPR036640">
    <property type="entry name" value="ABC1_TM_sf"/>
</dbReference>
<keyword evidence="8 9" id="KW-0472">Membrane</keyword>
<sequence>MWRGYAYAVLMFLTAFIQSLVLHQYFRKQTLVGMDMRTVIISAVYRKSLRLSAAARCGSTTGEITNLMSIDAQRFFMLMLNIHVLWSAPLQVTVAIYLLWEELGPSVLAGVTLLLIMIPINIMVAKKSKALQVVCFSLSSVLHRLGSM</sequence>
<evidence type="ECO:0000256" key="8">
    <source>
        <dbReference type="ARBA" id="ARBA00023136"/>
    </source>
</evidence>
<dbReference type="EMBL" id="UYRS01000333">
    <property type="protein sequence ID" value="VDK22938.1"/>
    <property type="molecule type" value="Genomic_DNA"/>
</dbReference>
<evidence type="ECO:0000256" key="4">
    <source>
        <dbReference type="ARBA" id="ARBA00022737"/>
    </source>
</evidence>
<evidence type="ECO:0000256" key="1">
    <source>
        <dbReference type="ARBA" id="ARBA00004127"/>
    </source>
</evidence>
<evidence type="ECO:0000256" key="5">
    <source>
        <dbReference type="ARBA" id="ARBA00022741"/>
    </source>
</evidence>
<organism evidence="13">
    <name type="scientific">Taenia asiatica</name>
    <name type="common">Asian tapeworm</name>
    <dbReference type="NCBI Taxonomy" id="60517"/>
    <lineage>
        <taxon>Eukaryota</taxon>
        <taxon>Metazoa</taxon>
        <taxon>Spiralia</taxon>
        <taxon>Lophotrochozoa</taxon>
        <taxon>Platyhelminthes</taxon>
        <taxon>Cestoda</taxon>
        <taxon>Eucestoda</taxon>
        <taxon>Cyclophyllidea</taxon>
        <taxon>Taeniidae</taxon>
        <taxon>Taenia</taxon>
    </lineage>
</organism>
<evidence type="ECO:0000313" key="12">
    <source>
        <dbReference type="Proteomes" id="UP000282613"/>
    </source>
</evidence>
<reference evidence="11 12" key="2">
    <citation type="submission" date="2018-11" db="EMBL/GenBank/DDBJ databases">
        <authorList>
            <consortium name="Pathogen Informatics"/>
        </authorList>
    </citation>
    <scope>NUCLEOTIDE SEQUENCE [LARGE SCALE GENOMIC DNA]</scope>
</reference>
<evidence type="ECO:0000256" key="2">
    <source>
        <dbReference type="ARBA" id="ARBA00022448"/>
    </source>
</evidence>
<dbReference type="Proteomes" id="UP000282613">
    <property type="component" value="Unassembled WGS sequence"/>
</dbReference>
<feature type="transmembrane region" description="Helical" evidence="9">
    <location>
        <begin position="106"/>
        <end position="124"/>
    </location>
</feature>
<dbReference type="GO" id="GO:0016020">
    <property type="term" value="C:membrane"/>
    <property type="evidence" value="ECO:0007669"/>
    <property type="project" value="InterPro"/>
</dbReference>
<keyword evidence="2" id="KW-0813">Transport</keyword>
<dbReference type="OrthoDB" id="6500128at2759"/>
<dbReference type="PROSITE" id="PS50929">
    <property type="entry name" value="ABC_TM1F"/>
    <property type="match status" value="1"/>
</dbReference>
<dbReference type="PANTHER" id="PTHR24223:SF443">
    <property type="entry name" value="MULTIDRUG-RESISTANCE LIKE PROTEIN 1, ISOFORM I"/>
    <property type="match status" value="1"/>
</dbReference>
<dbReference type="InterPro" id="IPR050173">
    <property type="entry name" value="ABC_transporter_C-like"/>
</dbReference>
<evidence type="ECO:0000259" key="10">
    <source>
        <dbReference type="PROSITE" id="PS50929"/>
    </source>
</evidence>
<keyword evidence="7 9" id="KW-1133">Transmembrane helix</keyword>
<keyword evidence="12" id="KW-1185">Reference proteome</keyword>
<accession>A0A0R3VVG1</accession>
<keyword evidence="3 9" id="KW-0812">Transmembrane</keyword>
<keyword evidence="5" id="KW-0547">Nucleotide-binding</keyword>
<dbReference type="GO" id="GO:0140359">
    <property type="term" value="F:ABC-type transporter activity"/>
    <property type="evidence" value="ECO:0007669"/>
    <property type="project" value="InterPro"/>
</dbReference>
<feature type="transmembrane region" description="Helical" evidence="9">
    <location>
        <begin position="6"/>
        <end position="26"/>
    </location>
</feature>
<evidence type="ECO:0000256" key="9">
    <source>
        <dbReference type="SAM" id="Phobius"/>
    </source>
</evidence>
<dbReference type="Gene3D" id="1.20.1560.10">
    <property type="entry name" value="ABC transporter type 1, transmembrane domain"/>
    <property type="match status" value="1"/>
</dbReference>
<dbReference type="PANTHER" id="PTHR24223">
    <property type="entry name" value="ATP-BINDING CASSETTE SUB-FAMILY C"/>
    <property type="match status" value="1"/>
</dbReference>
<dbReference type="GO" id="GO:0005524">
    <property type="term" value="F:ATP binding"/>
    <property type="evidence" value="ECO:0007669"/>
    <property type="project" value="UniProtKB-KW"/>
</dbReference>
<gene>
    <name evidence="11" type="ORF">TASK_LOCUS1373</name>
</gene>
<name>A0A0R3VVG1_TAEAS</name>
<dbReference type="Pfam" id="PF00664">
    <property type="entry name" value="ABC_membrane"/>
    <property type="match status" value="1"/>
</dbReference>
<feature type="transmembrane region" description="Helical" evidence="9">
    <location>
        <begin position="75"/>
        <end position="100"/>
    </location>
</feature>
<evidence type="ECO:0000313" key="13">
    <source>
        <dbReference type="WBParaSite" id="TASK_0000137201-mRNA-1"/>
    </source>
</evidence>
<feature type="domain" description="ABC transmembrane type-1" evidence="10">
    <location>
        <begin position="1"/>
        <end position="132"/>
    </location>
</feature>
<dbReference type="AlphaFoldDB" id="A0A0R3VVG1"/>
<proteinExistence type="predicted"/>
<dbReference type="InterPro" id="IPR011527">
    <property type="entry name" value="ABC1_TM_dom"/>
</dbReference>